<dbReference type="RefSeq" id="WP_188669876.1">
    <property type="nucleotide sequence ID" value="NZ_BMJH01000001.1"/>
</dbReference>
<proteinExistence type="inferred from homology"/>
<gene>
    <name evidence="5" type="ORF">GCM10011410_02350</name>
</gene>
<dbReference type="Proteomes" id="UP000641514">
    <property type="component" value="Unassembled WGS sequence"/>
</dbReference>
<dbReference type="Gene3D" id="3.40.50.300">
    <property type="entry name" value="P-loop containing nucleotide triphosphate hydrolases"/>
    <property type="match status" value="2"/>
</dbReference>
<comment type="similarity">
    <text evidence="1">Belongs to the SMC family. SbcC subfamily.</text>
</comment>
<dbReference type="EMBL" id="BMJH01000001">
    <property type="protein sequence ID" value="GGC53525.1"/>
    <property type="molecule type" value="Genomic_DNA"/>
</dbReference>
<dbReference type="NCBIfam" id="TIGR03185">
    <property type="entry name" value="DNA_S_dndD"/>
    <property type="match status" value="1"/>
</dbReference>
<dbReference type="GO" id="GO:0006302">
    <property type="term" value="P:double-strand break repair"/>
    <property type="evidence" value="ECO:0007669"/>
    <property type="project" value="InterPro"/>
</dbReference>
<evidence type="ECO:0000313" key="5">
    <source>
        <dbReference type="EMBL" id="GGC53525.1"/>
    </source>
</evidence>
<keyword evidence="6" id="KW-1185">Reference proteome</keyword>
<comment type="subunit">
    <text evidence="2">Heterodimer of SbcC and SbcD.</text>
</comment>
<evidence type="ECO:0000256" key="3">
    <source>
        <dbReference type="ARBA" id="ARBA00013368"/>
    </source>
</evidence>
<evidence type="ECO:0000256" key="2">
    <source>
        <dbReference type="ARBA" id="ARBA00011322"/>
    </source>
</evidence>
<evidence type="ECO:0000313" key="6">
    <source>
        <dbReference type="Proteomes" id="UP000641514"/>
    </source>
</evidence>
<organism evidence="5 6">
    <name type="scientific">Hoyosella rhizosphaerae</name>
    <dbReference type="NCBI Taxonomy" id="1755582"/>
    <lineage>
        <taxon>Bacteria</taxon>
        <taxon>Bacillati</taxon>
        <taxon>Actinomycetota</taxon>
        <taxon>Actinomycetes</taxon>
        <taxon>Mycobacteriales</taxon>
        <taxon>Hoyosellaceae</taxon>
        <taxon>Hoyosella</taxon>
    </lineage>
</organism>
<evidence type="ECO:0000256" key="1">
    <source>
        <dbReference type="ARBA" id="ARBA00006930"/>
    </source>
</evidence>
<name>A0A916U037_9ACTN</name>
<dbReference type="PANTHER" id="PTHR32114">
    <property type="entry name" value="ABC TRANSPORTER ABCH.3"/>
    <property type="match status" value="1"/>
</dbReference>
<comment type="caution">
    <text evidence="5">The sequence shown here is derived from an EMBL/GenBank/DDBJ whole genome shotgun (WGS) entry which is preliminary data.</text>
</comment>
<reference evidence="5" key="1">
    <citation type="journal article" date="2014" name="Int. J. Syst. Evol. Microbiol.">
        <title>Complete genome sequence of Corynebacterium casei LMG S-19264T (=DSM 44701T), isolated from a smear-ripened cheese.</title>
        <authorList>
            <consortium name="US DOE Joint Genome Institute (JGI-PGF)"/>
            <person name="Walter F."/>
            <person name="Albersmeier A."/>
            <person name="Kalinowski J."/>
            <person name="Ruckert C."/>
        </authorList>
    </citation>
    <scope>NUCLEOTIDE SEQUENCE</scope>
    <source>
        <strain evidence="5">CGMCC 1.15478</strain>
    </source>
</reference>
<dbReference type="InterPro" id="IPR038729">
    <property type="entry name" value="Rad50/SbcC_AAA"/>
</dbReference>
<evidence type="ECO:0000259" key="4">
    <source>
        <dbReference type="Pfam" id="PF13476"/>
    </source>
</evidence>
<dbReference type="GO" id="GO:0016887">
    <property type="term" value="F:ATP hydrolysis activity"/>
    <property type="evidence" value="ECO:0007669"/>
    <property type="project" value="InterPro"/>
</dbReference>
<protein>
    <recommendedName>
        <fullName evidence="3">Nuclease SbcCD subunit C</fullName>
    </recommendedName>
</protein>
<dbReference type="Pfam" id="PF13476">
    <property type="entry name" value="AAA_23"/>
    <property type="match status" value="1"/>
</dbReference>
<sequence length="655" mass="72065">MILDELVLSNIGTFSGTQRLNLTPEAGKPIVLVGGLNGCGKTTILEAIQLALYGPLAPRNGRRSGGYDTYLRNLVHRGAESRHARVELAFRSFQEGSQRSIRIIRSWDGGAGPVHDNLEVAVDGRFDNALTSTWNEYVETFLPRGVAGLFFFDGEQIEALADMDRSRDVLRAALAALLGLDLVDRLGADLGVLRRRHRTNQIPPELQSSVESSRQLVTLARQAEESAMSAVAHARVQLERSEKQFFRINEQYRSIGGELLEQRDDVVTKLESAKQSKRAIQDQLREAMAGVAPLLQLASLLEELRDQAALESAAAHQHVVGQVIAERDRNLVEKLRAQDVESLAIDVVERLLRADRESRNNNADVSPVAFLADESALSKLVVSDIPAARELLSGLTYELESTSSKVDDLDRYLATMPDPESVAQIASERENVESDLYAHRAALAAAEEQHRLSGLGRAKAETAYESQLDRLAQANLSIDDDRRTISHIDKVKETLRALKAAAVERHIDRIGALVLEALQQLLRKQSLVSAVKISSDDYGVELAGADGSVISANQLSAGERQLLAVALLWGLARASGQPLPVVIDTPLGRLDGTHRERLLDGYFPHASHQVILLSTDTEIDKNAFQRISGDVARVYRLNFDDELKATSVEPGYFWE</sequence>
<dbReference type="InterPro" id="IPR017599">
    <property type="entry name" value="DNA_S_DndD"/>
</dbReference>
<dbReference type="InterPro" id="IPR027417">
    <property type="entry name" value="P-loop_NTPase"/>
</dbReference>
<dbReference type="PANTHER" id="PTHR32114:SF2">
    <property type="entry name" value="ABC TRANSPORTER ABCH.3"/>
    <property type="match status" value="1"/>
</dbReference>
<dbReference type="AlphaFoldDB" id="A0A916U037"/>
<accession>A0A916U037</accession>
<feature type="domain" description="Rad50/SbcC-type AAA" evidence="4">
    <location>
        <begin position="6"/>
        <end position="295"/>
    </location>
</feature>
<reference evidence="5" key="2">
    <citation type="submission" date="2020-09" db="EMBL/GenBank/DDBJ databases">
        <authorList>
            <person name="Sun Q."/>
            <person name="Zhou Y."/>
        </authorList>
    </citation>
    <scope>NUCLEOTIDE SEQUENCE</scope>
    <source>
        <strain evidence="5">CGMCC 1.15478</strain>
    </source>
</reference>
<dbReference type="SUPFAM" id="SSF52540">
    <property type="entry name" value="P-loop containing nucleoside triphosphate hydrolases"/>
    <property type="match status" value="1"/>
</dbReference>